<dbReference type="Proteomes" id="UP000509750">
    <property type="component" value="Chromosome"/>
</dbReference>
<dbReference type="KEGG" id="halg:HUG10_17400"/>
<gene>
    <name evidence="1" type="ORF">HUG10_17400</name>
</gene>
<dbReference type="OrthoDB" id="385172at2157"/>
<name>A0A7D5KHI9_9EURY</name>
<proteinExistence type="predicted"/>
<reference evidence="1 2" key="1">
    <citation type="submission" date="2020-07" db="EMBL/GenBank/DDBJ databases">
        <title>Gai3-2, isolated from salt lake.</title>
        <authorList>
            <person name="Cui H."/>
            <person name="Shi X."/>
        </authorList>
    </citation>
    <scope>NUCLEOTIDE SEQUENCE [LARGE SCALE GENOMIC DNA]</scope>
    <source>
        <strain evidence="1 2">Gai3-2</strain>
    </source>
</reference>
<sequence length="88" mass="10073">MNDDVTRWPNELLGEVYTELTGTTVVVDEEETTGIVPTITGVDDRGRYVLVKFRVPRSTSRTETNSAMVSREDLLAETRDRDRIRIEE</sequence>
<evidence type="ECO:0000313" key="1">
    <source>
        <dbReference type="EMBL" id="QLG29196.1"/>
    </source>
</evidence>
<organism evidence="1 2">
    <name type="scientific">Halorarum halophilum</name>
    <dbReference type="NCBI Taxonomy" id="2743090"/>
    <lineage>
        <taxon>Archaea</taxon>
        <taxon>Methanobacteriati</taxon>
        <taxon>Methanobacteriota</taxon>
        <taxon>Stenosarchaea group</taxon>
        <taxon>Halobacteria</taxon>
        <taxon>Halobacteriales</taxon>
        <taxon>Haloferacaceae</taxon>
        <taxon>Halorarum</taxon>
    </lineage>
</organism>
<dbReference type="RefSeq" id="WP_179170770.1">
    <property type="nucleotide sequence ID" value="NZ_CP058529.1"/>
</dbReference>
<dbReference type="AlphaFoldDB" id="A0A7D5KHI9"/>
<evidence type="ECO:0000313" key="2">
    <source>
        <dbReference type="Proteomes" id="UP000509750"/>
    </source>
</evidence>
<dbReference type="EMBL" id="CP058529">
    <property type="protein sequence ID" value="QLG29196.1"/>
    <property type="molecule type" value="Genomic_DNA"/>
</dbReference>
<dbReference type="GeneID" id="56030647"/>
<keyword evidence="2" id="KW-1185">Reference proteome</keyword>
<accession>A0A7D5KHI9</accession>
<protein>
    <submittedName>
        <fullName evidence="1">Uncharacterized protein</fullName>
    </submittedName>
</protein>